<dbReference type="SUPFAM" id="SSF53474">
    <property type="entry name" value="alpha/beta-Hydrolases"/>
    <property type="match status" value="1"/>
</dbReference>
<protein>
    <recommendedName>
        <fullName evidence="3">Alpha/beta hydrolase family protein</fullName>
    </recommendedName>
</protein>
<dbReference type="Proteomes" id="UP000520767">
    <property type="component" value="Unassembled WGS sequence"/>
</dbReference>
<dbReference type="InterPro" id="IPR029058">
    <property type="entry name" value="AB_hydrolase_fold"/>
</dbReference>
<gene>
    <name evidence="1" type="ORF">FHR82_002412</name>
</gene>
<evidence type="ECO:0000313" key="2">
    <source>
        <dbReference type="Proteomes" id="UP000520767"/>
    </source>
</evidence>
<reference evidence="1 2" key="1">
    <citation type="submission" date="2020-08" db="EMBL/GenBank/DDBJ databases">
        <title>Genomic Encyclopedia of Type Strains, Phase III (KMG-III): the genomes of soil and plant-associated and newly described type strains.</title>
        <authorList>
            <person name="Whitman W."/>
        </authorList>
    </citation>
    <scope>NUCLEOTIDE SEQUENCE [LARGE SCALE GENOMIC DNA]</scope>
    <source>
        <strain evidence="1 2">CECT 8960</strain>
    </source>
</reference>
<comment type="caution">
    <text evidence="1">The sequence shown here is derived from an EMBL/GenBank/DDBJ whole genome shotgun (WGS) entry which is preliminary data.</text>
</comment>
<proteinExistence type="predicted"/>
<dbReference type="Gene3D" id="3.40.50.1820">
    <property type="entry name" value="alpha/beta hydrolase"/>
    <property type="match status" value="1"/>
</dbReference>
<dbReference type="EMBL" id="JACHJQ010000002">
    <property type="protein sequence ID" value="MBB4906195.1"/>
    <property type="molecule type" value="Genomic_DNA"/>
</dbReference>
<keyword evidence="2" id="KW-1185">Reference proteome</keyword>
<organism evidence="1 2">
    <name type="scientific">Actinophytocola algeriensis</name>
    <dbReference type="NCBI Taxonomy" id="1768010"/>
    <lineage>
        <taxon>Bacteria</taxon>
        <taxon>Bacillati</taxon>
        <taxon>Actinomycetota</taxon>
        <taxon>Actinomycetes</taxon>
        <taxon>Pseudonocardiales</taxon>
        <taxon>Pseudonocardiaceae</taxon>
    </lineage>
</organism>
<dbReference type="RefSeq" id="WP_184810302.1">
    <property type="nucleotide sequence ID" value="NZ_JACHJQ010000002.1"/>
</dbReference>
<accession>A0A7W7VDP3</accession>
<sequence>MGDDVMVKHWSEYVDRLTAALADDRRADAIALFMWLAGSSDDDIAAARGSSFWPGLLALSPTLAHDAACLGAGPPPVARLAAITQPTLVATGGVPDPHMGGLRPGFFDQAADAIVAALPNGERRVVEGQSHVADPLAFAVVLARFFTP</sequence>
<name>A0A7W7VDP3_9PSEU</name>
<evidence type="ECO:0000313" key="1">
    <source>
        <dbReference type="EMBL" id="MBB4906195.1"/>
    </source>
</evidence>
<dbReference type="AlphaFoldDB" id="A0A7W7VDP3"/>
<evidence type="ECO:0008006" key="3">
    <source>
        <dbReference type="Google" id="ProtNLM"/>
    </source>
</evidence>